<gene>
    <name evidence="1" type="ORF">HNP39_001594</name>
</gene>
<keyword evidence="2" id="KW-1185">Reference proteome</keyword>
<evidence type="ECO:0000313" key="2">
    <source>
        <dbReference type="Proteomes" id="UP000517315"/>
    </source>
</evidence>
<dbReference type="EMBL" id="JACJIG010000002">
    <property type="protein sequence ID" value="MBA8917873.1"/>
    <property type="molecule type" value="Genomic_DNA"/>
</dbReference>
<evidence type="ECO:0000313" key="1">
    <source>
        <dbReference type="EMBL" id="MBA8917873.1"/>
    </source>
</evidence>
<reference evidence="1 2" key="1">
    <citation type="submission" date="2020-08" db="EMBL/GenBank/DDBJ databases">
        <title>Functional genomics of gut bacteria from endangered species of beetles.</title>
        <authorList>
            <person name="Carlos-Shanley C."/>
        </authorList>
    </citation>
    <scope>NUCLEOTIDE SEQUENCE [LARGE SCALE GENOMIC DNA]</scope>
    <source>
        <strain evidence="1 2">S00152</strain>
    </source>
</reference>
<sequence length="76" mass="8713">MTNAFPTSPINRRGFDVIERLVSWLANLQAFHPSHPHDSGLLTKSSPHLQWRDRAGFSPVFPIKIRRVIELPTLKL</sequence>
<name>A0ABR6B169_9BACI</name>
<accession>A0ABR6B169</accession>
<organism evidence="1 2">
    <name type="scientific">Bacillus aerius</name>
    <dbReference type="NCBI Taxonomy" id="293388"/>
    <lineage>
        <taxon>Bacteria</taxon>
        <taxon>Bacillati</taxon>
        <taxon>Bacillota</taxon>
        <taxon>Bacilli</taxon>
        <taxon>Bacillales</taxon>
        <taxon>Bacillaceae</taxon>
        <taxon>Bacillus</taxon>
    </lineage>
</organism>
<dbReference type="Proteomes" id="UP000517315">
    <property type="component" value="Unassembled WGS sequence"/>
</dbReference>
<comment type="caution">
    <text evidence="1">The sequence shown here is derived from an EMBL/GenBank/DDBJ whole genome shotgun (WGS) entry which is preliminary data.</text>
</comment>
<protein>
    <submittedName>
        <fullName evidence="1">Uncharacterized protein</fullName>
    </submittedName>
</protein>
<proteinExistence type="predicted"/>